<dbReference type="Proteomes" id="UP000648187">
    <property type="component" value="Unassembled WGS sequence"/>
</dbReference>
<proteinExistence type="predicted"/>
<organism evidence="1 2">
    <name type="scientific">Spodoptera exigua</name>
    <name type="common">Beet armyworm</name>
    <name type="synonym">Noctua fulgens</name>
    <dbReference type="NCBI Taxonomy" id="7107"/>
    <lineage>
        <taxon>Eukaryota</taxon>
        <taxon>Metazoa</taxon>
        <taxon>Ecdysozoa</taxon>
        <taxon>Arthropoda</taxon>
        <taxon>Hexapoda</taxon>
        <taxon>Insecta</taxon>
        <taxon>Pterygota</taxon>
        <taxon>Neoptera</taxon>
        <taxon>Endopterygota</taxon>
        <taxon>Lepidoptera</taxon>
        <taxon>Glossata</taxon>
        <taxon>Ditrysia</taxon>
        <taxon>Noctuoidea</taxon>
        <taxon>Noctuidae</taxon>
        <taxon>Amphipyrinae</taxon>
        <taxon>Spodoptera</taxon>
    </lineage>
</organism>
<name>A0A835GSX1_SPOEX</name>
<accession>A0A835GSX1</accession>
<gene>
    <name evidence="1" type="ORF">HW555_000030</name>
</gene>
<keyword evidence="2" id="KW-1185">Reference proteome</keyword>
<evidence type="ECO:0000313" key="1">
    <source>
        <dbReference type="EMBL" id="KAF9424729.1"/>
    </source>
</evidence>
<protein>
    <submittedName>
        <fullName evidence="1">Uncharacterized protein</fullName>
    </submittedName>
</protein>
<comment type="caution">
    <text evidence="1">The sequence shown here is derived from an EMBL/GenBank/DDBJ whole genome shotgun (WGS) entry which is preliminary data.</text>
</comment>
<sequence length="120" mass="13157">MPSSLLFTYRVLGRYAEDDDCCTFVVSHLKIYVSTYIYEDSIDVVSEAVPLEGRQGNASNAIYLRVHHHRSCGGVGGESPADDGAHSTPELQQCVAKRTGVGVPLCVVELKDEALFHHHL</sequence>
<evidence type="ECO:0000313" key="2">
    <source>
        <dbReference type="Proteomes" id="UP000648187"/>
    </source>
</evidence>
<dbReference type="AlphaFoldDB" id="A0A835GSX1"/>
<reference evidence="1" key="1">
    <citation type="submission" date="2020-08" db="EMBL/GenBank/DDBJ databases">
        <title>Spodoptera exigua strain:BAW_Kor-Di-RS1 Genome sequencing and assembly.</title>
        <authorList>
            <person name="Kim J."/>
            <person name="Nam H.Y."/>
            <person name="Kwon M."/>
            <person name="Choi J.H."/>
            <person name="Cho S.R."/>
            <person name="Kim G.-H."/>
        </authorList>
    </citation>
    <scope>NUCLEOTIDE SEQUENCE</scope>
    <source>
        <strain evidence="1">BAW_Kor-Di-RS1</strain>
        <tissue evidence="1">Whole-body</tissue>
    </source>
</reference>
<dbReference type="EMBL" id="JACKWZ010000001">
    <property type="protein sequence ID" value="KAF9424729.1"/>
    <property type="molecule type" value="Genomic_DNA"/>
</dbReference>